<evidence type="ECO:0000313" key="2">
    <source>
        <dbReference type="Proteomes" id="UP000499080"/>
    </source>
</evidence>
<proteinExistence type="predicted"/>
<sequence>MELLIDGYGSIKFDRSWDDNSFAYPFVNLPEYMPPRRKPILCLTPACSNCPQDVSSWSFLPRGQVVLVQFKRRVLLVGHSPHTFKVHHVHGKHSLLYRQDQIIDPREERRRWNVVSIRIGRTNIRPAPPGRGASCMGFGV</sequence>
<comment type="caution">
    <text evidence="1">The sequence shown here is derived from an EMBL/GenBank/DDBJ whole genome shotgun (WGS) entry which is preliminary data.</text>
</comment>
<gene>
    <name evidence="1" type="ORF">AVEN_165381_1</name>
</gene>
<name>A0A4Y2AVQ3_ARAVE</name>
<dbReference type="Proteomes" id="UP000499080">
    <property type="component" value="Unassembled WGS sequence"/>
</dbReference>
<accession>A0A4Y2AVQ3</accession>
<keyword evidence="2" id="KW-1185">Reference proteome</keyword>
<organism evidence="1 2">
    <name type="scientific">Araneus ventricosus</name>
    <name type="common">Orbweaver spider</name>
    <name type="synonym">Epeira ventricosa</name>
    <dbReference type="NCBI Taxonomy" id="182803"/>
    <lineage>
        <taxon>Eukaryota</taxon>
        <taxon>Metazoa</taxon>
        <taxon>Ecdysozoa</taxon>
        <taxon>Arthropoda</taxon>
        <taxon>Chelicerata</taxon>
        <taxon>Arachnida</taxon>
        <taxon>Araneae</taxon>
        <taxon>Araneomorphae</taxon>
        <taxon>Entelegynae</taxon>
        <taxon>Araneoidea</taxon>
        <taxon>Araneidae</taxon>
        <taxon>Araneus</taxon>
    </lineage>
</organism>
<dbReference type="EMBL" id="BGPR01000031">
    <property type="protein sequence ID" value="GBL83176.1"/>
    <property type="molecule type" value="Genomic_DNA"/>
</dbReference>
<evidence type="ECO:0000313" key="1">
    <source>
        <dbReference type="EMBL" id="GBL83176.1"/>
    </source>
</evidence>
<protein>
    <submittedName>
        <fullName evidence="1">Uncharacterized protein</fullName>
    </submittedName>
</protein>
<reference evidence="1 2" key="1">
    <citation type="journal article" date="2019" name="Sci. Rep.">
        <title>Orb-weaving spider Araneus ventricosus genome elucidates the spidroin gene catalogue.</title>
        <authorList>
            <person name="Kono N."/>
            <person name="Nakamura H."/>
            <person name="Ohtoshi R."/>
            <person name="Moran D.A.P."/>
            <person name="Shinohara A."/>
            <person name="Yoshida Y."/>
            <person name="Fujiwara M."/>
            <person name="Mori M."/>
            <person name="Tomita M."/>
            <person name="Arakawa K."/>
        </authorList>
    </citation>
    <scope>NUCLEOTIDE SEQUENCE [LARGE SCALE GENOMIC DNA]</scope>
</reference>
<dbReference type="AlphaFoldDB" id="A0A4Y2AVQ3"/>